<organism evidence="3 4">
    <name type="scientific">Hyaloscypha variabilis (strain UAMH 11265 / GT02V1 / F)</name>
    <name type="common">Meliniomyces variabilis</name>
    <dbReference type="NCBI Taxonomy" id="1149755"/>
    <lineage>
        <taxon>Eukaryota</taxon>
        <taxon>Fungi</taxon>
        <taxon>Dikarya</taxon>
        <taxon>Ascomycota</taxon>
        <taxon>Pezizomycotina</taxon>
        <taxon>Leotiomycetes</taxon>
        <taxon>Helotiales</taxon>
        <taxon>Hyaloscyphaceae</taxon>
        <taxon>Hyaloscypha</taxon>
        <taxon>Hyaloscypha variabilis</taxon>
    </lineage>
</organism>
<dbReference type="EMBL" id="KZ613941">
    <property type="protein sequence ID" value="PMD44647.1"/>
    <property type="molecule type" value="Genomic_DNA"/>
</dbReference>
<gene>
    <name evidence="3" type="ORF">L207DRAFT_579582</name>
</gene>
<dbReference type="OrthoDB" id="10267216at2759"/>
<feature type="compositionally biased region" description="Basic and acidic residues" evidence="1">
    <location>
        <begin position="265"/>
        <end position="274"/>
    </location>
</feature>
<sequence>MVQLKFHLGATLAPLCVIVPLVAGNPVRLAEDKRPTGSVSHTGFHHISHFGTRTEEHHSWWTRTGSTSHISHLSHDGTHTKEHHHSFTKTGTDAHVTSHHEHTRTDSHKSHETEHRTSLGHDTTSLKTPGHYTVEKREVSVIFSHASSFPTLASHEIPHPSHGPHTATHHTHSTHRSHKEHPTRTAASHTLETVHPTSTGQTASVTPVASLPNPASVSHFLPTDEWFGRGSAPETVTFTWPSLLTVTYPSIPTGHPSYHPRPSHNPRDIEEEQRHHKSTSEFTFNPSTLQTATTIALPSTTYCVTTLYLPHSPVFGSSTKTVWTSTATFYPEWDCHGCASLTVLDPWTMGQPTSHYHHTKTSKSIVTVVSPVCKATQTSIGVILTAA</sequence>
<evidence type="ECO:0000256" key="1">
    <source>
        <dbReference type="SAM" id="MobiDB-lite"/>
    </source>
</evidence>
<feature type="signal peptide" evidence="2">
    <location>
        <begin position="1"/>
        <end position="24"/>
    </location>
</feature>
<evidence type="ECO:0000313" key="3">
    <source>
        <dbReference type="EMBL" id="PMD44647.1"/>
    </source>
</evidence>
<dbReference type="Proteomes" id="UP000235786">
    <property type="component" value="Unassembled WGS sequence"/>
</dbReference>
<accession>A0A2J6S1N2</accession>
<name>A0A2J6S1N2_HYAVF</name>
<feature type="chain" id="PRO_5014364984" evidence="2">
    <location>
        <begin position="25"/>
        <end position="387"/>
    </location>
</feature>
<proteinExistence type="predicted"/>
<keyword evidence="4" id="KW-1185">Reference proteome</keyword>
<keyword evidence="2" id="KW-0732">Signal</keyword>
<reference evidence="3 4" key="1">
    <citation type="submission" date="2016-04" db="EMBL/GenBank/DDBJ databases">
        <title>A degradative enzymes factory behind the ericoid mycorrhizal symbiosis.</title>
        <authorList>
            <consortium name="DOE Joint Genome Institute"/>
            <person name="Martino E."/>
            <person name="Morin E."/>
            <person name="Grelet G."/>
            <person name="Kuo A."/>
            <person name="Kohler A."/>
            <person name="Daghino S."/>
            <person name="Barry K."/>
            <person name="Choi C."/>
            <person name="Cichocki N."/>
            <person name="Clum A."/>
            <person name="Copeland A."/>
            <person name="Hainaut M."/>
            <person name="Haridas S."/>
            <person name="Labutti K."/>
            <person name="Lindquist E."/>
            <person name="Lipzen A."/>
            <person name="Khouja H.-R."/>
            <person name="Murat C."/>
            <person name="Ohm R."/>
            <person name="Olson A."/>
            <person name="Spatafora J."/>
            <person name="Veneault-Fourrey C."/>
            <person name="Henrissat B."/>
            <person name="Grigoriev I."/>
            <person name="Martin F."/>
            <person name="Perotto S."/>
        </authorList>
    </citation>
    <scope>NUCLEOTIDE SEQUENCE [LARGE SCALE GENOMIC DNA]</scope>
    <source>
        <strain evidence="3 4">F</strain>
    </source>
</reference>
<protein>
    <submittedName>
        <fullName evidence="3">Uncharacterized protein</fullName>
    </submittedName>
</protein>
<feature type="compositionally biased region" description="Basic and acidic residues" evidence="1">
    <location>
        <begin position="96"/>
        <end position="119"/>
    </location>
</feature>
<feature type="region of interest" description="Disordered" evidence="1">
    <location>
        <begin position="251"/>
        <end position="282"/>
    </location>
</feature>
<dbReference type="AlphaFoldDB" id="A0A2J6S1N2"/>
<feature type="region of interest" description="Disordered" evidence="1">
    <location>
        <begin position="92"/>
        <end position="130"/>
    </location>
</feature>
<feature type="region of interest" description="Disordered" evidence="1">
    <location>
        <begin position="152"/>
        <end position="188"/>
    </location>
</feature>
<evidence type="ECO:0000313" key="4">
    <source>
        <dbReference type="Proteomes" id="UP000235786"/>
    </source>
</evidence>
<feature type="compositionally biased region" description="Basic residues" evidence="1">
    <location>
        <begin position="167"/>
        <end position="181"/>
    </location>
</feature>
<evidence type="ECO:0000256" key="2">
    <source>
        <dbReference type="SAM" id="SignalP"/>
    </source>
</evidence>